<dbReference type="PANTHER" id="PTHR30634">
    <property type="entry name" value="OUTER MEMBRANE LOLAB LIPOPROTEIN INSERTION APPARATUS"/>
    <property type="match status" value="1"/>
</dbReference>
<name>M3H0S1_9LEPT</name>
<proteinExistence type="predicted"/>
<reference evidence="2 3" key="1">
    <citation type="submission" date="2013-01" db="EMBL/GenBank/DDBJ databases">
        <authorList>
            <person name="Harkins D.M."/>
            <person name="Durkin A.S."/>
            <person name="Brinkac L.M."/>
            <person name="Haft D.H."/>
            <person name="Selengut J.D."/>
            <person name="Sanka R."/>
            <person name="DePew J."/>
            <person name="Purushe J."/>
            <person name="Tulsiani S.M."/>
            <person name="Graham G.C."/>
            <person name="Burns M.-A."/>
            <person name="Dohnt M.F."/>
            <person name="Smythe L.D."/>
            <person name="McKay D.B."/>
            <person name="Craig S.B."/>
            <person name="Vinetz J.M."/>
            <person name="Sutton G.G."/>
            <person name="Nierman W.C."/>
            <person name="Fouts D.E."/>
        </authorList>
    </citation>
    <scope>NUCLEOTIDE SEQUENCE [LARGE SCALE GENOMIC DNA]</scope>
    <source>
        <strain evidence="2 3">LT2116</strain>
    </source>
</reference>
<evidence type="ECO:0000313" key="2">
    <source>
        <dbReference type="EMBL" id="EMF82340.1"/>
    </source>
</evidence>
<dbReference type="InterPro" id="IPR036930">
    <property type="entry name" value="WGR_dom_sf"/>
</dbReference>
<dbReference type="SUPFAM" id="SSF142921">
    <property type="entry name" value="WGR domain-like"/>
    <property type="match status" value="1"/>
</dbReference>
<sequence length="84" mass="9743">MQHYLTYKDEKSDKFWNIDIAGNTFTVTYGKSGTPGQTQTKKFKDEAACLKEAQKLLNEKLKKGYLEKKALKRIKINFLKRVSP</sequence>
<comment type="caution">
    <text evidence="2">The sequence shown here is derived from an EMBL/GenBank/DDBJ whole genome shotgun (WGS) entry which is preliminary data.</text>
</comment>
<evidence type="ECO:0000313" key="3">
    <source>
        <dbReference type="Proteomes" id="UP000011770"/>
    </source>
</evidence>
<protein>
    <submittedName>
        <fullName evidence="2">WGR domain protein</fullName>
    </submittedName>
</protein>
<accession>M3H0S1</accession>
<dbReference type="CDD" id="cd07996">
    <property type="entry name" value="WGR_MMR_like"/>
    <property type="match status" value="1"/>
</dbReference>
<dbReference type="AlphaFoldDB" id="M3H0S1"/>
<organism evidence="2 3">
    <name type="scientific">Leptospira weilii serovar Topaz str. LT2116</name>
    <dbReference type="NCBI Taxonomy" id="1088540"/>
    <lineage>
        <taxon>Bacteria</taxon>
        <taxon>Pseudomonadati</taxon>
        <taxon>Spirochaetota</taxon>
        <taxon>Spirochaetia</taxon>
        <taxon>Leptospirales</taxon>
        <taxon>Leptospiraceae</taxon>
        <taxon>Leptospira</taxon>
    </lineage>
</organism>
<dbReference type="SMART" id="SM00773">
    <property type="entry name" value="WGR"/>
    <property type="match status" value="1"/>
</dbReference>
<dbReference type="InterPro" id="IPR049809">
    <property type="entry name" value="YehF/YfeS-like_WGR"/>
</dbReference>
<dbReference type="Proteomes" id="UP000011770">
    <property type="component" value="Unassembled WGS sequence"/>
</dbReference>
<dbReference type="PANTHER" id="PTHR30634:SF13">
    <property type="entry name" value="PROTEIN YEHF"/>
    <property type="match status" value="1"/>
</dbReference>
<dbReference type="Gene3D" id="2.20.140.10">
    <property type="entry name" value="WGR domain"/>
    <property type="match status" value="1"/>
</dbReference>
<evidence type="ECO:0000259" key="1">
    <source>
        <dbReference type="PROSITE" id="PS51977"/>
    </source>
</evidence>
<dbReference type="InterPro" id="IPR008893">
    <property type="entry name" value="WGR_domain"/>
</dbReference>
<dbReference type="InterPro" id="IPR050458">
    <property type="entry name" value="LolB"/>
</dbReference>
<dbReference type="PROSITE" id="PS51977">
    <property type="entry name" value="WGR"/>
    <property type="match status" value="1"/>
</dbReference>
<dbReference type="Pfam" id="PF05406">
    <property type="entry name" value="WGR"/>
    <property type="match status" value="1"/>
</dbReference>
<gene>
    <name evidence="2" type="ORF">LEP1GSC188_1711</name>
</gene>
<dbReference type="EMBL" id="AHOR02000024">
    <property type="protein sequence ID" value="EMF82340.1"/>
    <property type="molecule type" value="Genomic_DNA"/>
</dbReference>
<feature type="domain" description="WGR" evidence="1">
    <location>
        <begin position="1"/>
        <end position="78"/>
    </location>
</feature>